<dbReference type="Proteomes" id="UP001524569">
    <property type="component" value="Unassembled WGS sequence"/>
</dbReference>
<dbReference type="EMBL" id="JANIBM010000007">
    <property type="protein sequence ID" value="MCQ8181097.1"/>
    <property type="molecule type" value="Genomic_DNA"/>
</dbReference>
<accession>A0ABT1UFV0</accession>
<reference evidence="3 4" key="1">
    <citation type="submission" date="2022-07" db="EMBL/GenBank/DDBJ databases">
        <title>Methylomonas rivi sp. nov., Methylomonas rosea sp. nov., Methylomonas aureus sp. nov. and Methylomonas subterranea sp. nov., four novel methanotrophs isolated from a freshwater creek and the deep terrestrial subsurface.</title>
        <authorList>
            <person name="Abin C."/>
            <person name="Sankaranarayanan K."/>
            <person name="Garner C."/>
            <person name="Sindelar R."/>
            <person name="Kotary K."/>
            <person name="Garner R."/>
            <person name="Barclay S."/>
            <person name="Lawson P."/>
            <person name="Krumholz L."/>
        </authorList>
    </citation>
    <scope>NUCLEOTIDE SEQUENCE [LARGE SCALE GENOMIC DNA]</scope>
    <source>
        <strain evidence="3 4">SURF-1</strain>
    </source>
</reference>
<dbReference type="PANTHER" id="PTHR43039">
    <property type="entry name" value="ESTERASE-RELATED"/>
    <property type="match status" value="1"/>
</dbReference>
<sequence length="268" mass="29292">MTAPTPLQKNNVNIAGKRDAGQAMVFVHGFGTDQGAWHKIVPAFSQTYRIVLLDQIGSGGSQSSAYSICNYLNLKPYADDLTDVLAHLDITNAVLVGHSVGAIVAVLAALQTPQRISKLVLLGANPRYLNEDGYTGGFARQDIDDIYREATQSYPDWLASFASAAMANPDRPELARYFAKCLNSYPPEWLLTVLCSVLQTDYRQEIGQLEIPAQIIQSRNDPFVPLATAEYMQSRIKHSVLQVIDADGHFPHLGAAEQVIAAMRGFLG</sequence>
<dbReference type="Pfam" id="PF00561">
    <property type="entry name" value="Abhydrolase_1"/>
    <property type="match status" value="1"/>
</dbReference>
<dbReference type="GO" id="GO:0016787">
    <property type="term" value="F:hydrolase activity"/>
    <property type="evidence" value="ECO:0007669"/>
    <property type="project" value="UniProtKB-KW"/>
</dbReference>
<dbReference type="PRINTS" id="PR00111">
    <property type="entry name" value="ABHYDROLASE"/>
</dbReference>
<dbReference type="SUPFAM" id="SSF53474">
    <property type="entry name" value="alpha/beta-Hydrolases"/>
    <property type="match status" value="1"/>
</dbReference>
<comment type="caution">
    <text evidence="3">The sequence shown here is derived from an EMBL/GenBank/DDBJ whole genome shotgun (WGS) entry which is preliminary data.</text>
</comment>
<organism evidence="3 4">
    <name type="scientific">Methylomonas aurea</name>
    <dbReference type="NCBI Taxonomy" id="2952224"/>
    <lineage>
        <taxon>Bacteria</taxon>
        <taxon>Pseudomonadati</taxon>
        <taxon>Pseudomonadota</taxon>
        <taxon>Gammaproteobacteria</taxon>
        <taxon>Methylococcales</taxon>
        <taxon>Methylococcaceae</taxon>
        <taxon>Methylomonas</taxon>
    </lineage>
</organism>
<gene>
    <name evidence="3" type="ORF">NP603_08255</name>
</gene>
<feature type="domain" description="AB hydrolase-1" evidence="2">
    <location>
        <begin position="23"/>
        <end position="253"/>
    </location>
</feature>
<keyword evidence="4" id="KW-1185">Reference proteome</keyword>
<comment type="similarity">
    <text evidence="1">Belongs to the AB hydrolase superfamily.</text>
</comment>
<name>A0ABT1UFV0_9GAMM</name>
<dbReference type="RefSeq" id="WP_256610385.1">
    <property type="nucleotide sequence ID" value="NZ_JANIBM010000007.1"/>
</dbReference>
<dbReference type="Gene3D" id="3.40.50.1820">
    <property type="entry name" value="alpha/beta hydrolase"/>
    <property type="match status" value="1"/>
</dbReference>
<evidence type="ECO:0000313" key="4">
    <source>
        <dbReference type="Proteomes" id="UP001524569"/>
    </source>
</evidence>
<dbReference type="InterPro" id="IPR000073">
    <property type="entry name" value="AB_hydrolase_1"/>
</dbReference>
<protein>
    <submittedName>
        <fullName evidence="3">Alpha/beta hydrolase</fullName>
    </submittedName>
</protein>
<evidence type="ECO:0000256" key="1">
    <source>
        <dbReference type="ARBA" id="ARBA00008645"/>
    </source>
</evidence>
<proteinExistence type="inferred from homology"/>
<evidence type="ECO:0000259" key="2">
    <source>
        <dbReference type="Pfam" id="PF00561"/>
    </source>
</evidence>
<keyword evidence="3" id="KW-0378">Hydrolase</keyword>
<dbReference type="InterPro" id="IPR029058">
    <property type="entry name" value="AB_hydrolase_fold"/>
</dbReference>
<evidence type="ECO:0000313" key="3">
    <source>
        <dbReference type="EMBL" id="MCQ8181097.1"/>
    </source>
</evidence>